<dbReference type="Proteomes" id="UP001525379">
    <property type="component" value="Unassembled WGS sequence"/>
</dbReference>
<evidence type="ECO:0000313" key="5">
    <source>
        <dbReference type="Proteomes" id="UP001525379"/>
    </source>
</evidence>
<reference evidence="4 5" key="1">
    <citation type="submission" date="2022-04" db="EMBL/GenBank/DDBJ databases">
        <title>Human microbiome associated bacterial genomes.</title>
        <authorList>
            <person name="Sandstrom S."/>
            <person name="Salamzade R."/>
            <person name="Kalan L.R."/>
        </authorList>
    </citation>
    <scope>NUCLEOTIDE SEQUENCE [LARGE SCALE GENOMIC DNA]</scope>
    <source>
        <strain evidence="5">p3-SID1799</strain>
    </source>
</reference>
<dbReference type="SUPFAM" id="SSF55729">
    <property type="entry name" value="Acyl-CoA N-acyltransferases (Nat)"/>
    <property type="match status" value="1"/>
</dbReference>
<dbReference type="InterPro" id="IPR016181">
    <property type="entry name" value="Acyl_CoA_acyltransferase"/>
</dbReference>
<proteinExistence type="predicted"/>
<dbReference type="Pfam" id="PF00583">
    <property type="entry name" value="Acetyltransf_1"/>
    <property type="match status" value="1"/>
</dbReference>
<gene>
    <name evidence="4" type="ORF">M3D15_08250</name>
</gene>
<keyword evidence="5" id="KW-1185">Reference proteome</keyword>
<dbReference type="EMBL" id="JALXSQ010000036">
    <property type="protein sequence ID" value="MCT2043319.1"/>
    <property type="molecule type" value="Genomic_DNA"/>
</dbReference>
<keyword evidence="2" id="KW-0012">Acyltransferase</keyword>
<comment type="caution">
    <text evidence="4">The sequence shown here is derived from an EMBL/GenBank/DDBJ whole genome shotgun (WGS) entry which is preliminary data.</text>
</comment>
<dbReference type="PROSITE" id="PS51186">
    <property type="entry name" value="GNAT"/>
    <property type="match status" value="1"/>
</dbReference>
<dbReference type="InterPro" id="IPR050832">
    <property type="entry name" value="Bact_Acetyltransf"/>
</dbReference>
<keyword evidence="1" id="KW-0808">Transferase</keyword>
<feature type="domain" description="N-acetyltransferase" evidence="3">
    <location>
        <begin position="4"/>
        <end position="151"/>
    </location>
</feature>
<sequence>MNALHLEELNAGNVAAANTLSLKPGQDQFVAPVSHSIAEAYVNQESTWPRVAVDGDTVVGFLMGNFDEDAENELFRATILRMNVDGDHQRQGVGTFLVNALADEARSRGIDEITAVWEEGELGPGQFFRHLGFVEVGETEYGETIGKLTVQVHAQ</sequence>
<accession>A0ABT2HYD2</accession>
<dbReference type="RefSeq" id="WP_066082443.1">
    <property type="nucleotide sequence ID" value="NZ_JAFDPW010000001.1"/>
</dbReference>
<evidence type="ECO:0000256" key="2">
    <source>
        <dbReference type="ARBA" id="ARBA00023315"/>
    </source>
</evidence>
<protein>
    <submittedName>
        <fullName evidence="4">GNAT family N-acetyltransferase</fullName>
    </submittedName>
</protein>
<evidence type="ECO:0000259" key="3">
    <source>
        <dbReference type="PROSITE" id="PS51186"/>
    </source>
</evidence>
<name>A0ABT2HYD2_9MICO</name>
<dbReference type="InterPro" id="IPR000182">
    <property type="entry name" value="GNAT_dom"/>
</dbReference>
<dbReference type="CDD" id="cd04301">
    <property type="entry name" value="NAT_SF"/>
    <property type="match status" value="1"/>
</dbReference>
<evidence type="ECO:0000256" key="1">
    <source>
        <dbReference type="ARBA" id="ARBA00022679"/>
    </source>
</evidence>
<dbReference type="Gene3D" id="3.40.630.30">
    <property type="match status" value="1"/>
</dbReference>
<organism evidence="4 5">
    <name type="scientific">Pseudoclavibacter albus</name>
    <dbReference type="NCBI Taxonomy" id="272241"/>
    <lineage>
        <taxon>Bacteria</taxon>
        <taxon>Bacillati</taxon>
        <taxon>Actinomycetota</taxon>
        <taxon>Actinomycetes</taxon>
        <taxon>Micrococcales</taxon>
        <taxon>Microbacteriaceae</taxon>
        <taxon>Pseudoclavibacter</taxon>
    </lineage>
</organism>
<dbReference type="PANTHER" id="PTHR43877">
    <property type="entry name" value="AMINOALKYLPHOSPHONATE N-ACETYLTRANSFERASE-RELATED-RELATED"/>
    <property type="match status" value="1"/>
</dbReference>
<evidence type="ECO:0000313" key="4">
    <source>
        <dbReference type="EMBL" id="MCT2043319.1"/>
    </source>
</evidence>